<gene>
    <name evidence="1" type="ORF">T4A_13762</name>
</gene>
<organism evidence="1 2">
    <name type="scientific">Trichinella pseudospiralis</name>
    <name type="common">Parasitic roundworm</name>
    <dbReference type="NCBI Taxonomy" id="6337"/>
    <lineage>
        <taxon>Eukaryota</taxon>
        <taxon>Metazoa</taxon>
        <taxon>Ecdysozoa</taxon>
        <taxon>Nematoda</taxon>
        <taxon>Enoplea</taxon>
        <taxon>Dorylaimia</taxon>
        <taxon>Trichinellida</taxon>
        <taxon>Trichinellidae</taxon>
        <taxon>Trichinella</taxon>
    </lineage>
</organism>
<name>A0A0V1EMQ6_TRIPS</name>
<proteinExistence type="predicted"/>
<dbReference type="EMBL" id="JYDR01000020">
    <property type="protein sequence ID" value="KRY75069.1"/>
    <property type="molecule type" value="Genomic_DNA"/>
</dbReference>
<reference evidence="1 2" key="1">
    <citation type="submission" date="2015-01" db="EMBL/GenBank/DDBJ databases">
        <title>Evolution of Trichinella species and genotypes.</title>
        <authorList>
            <person name="Korhonen P.K."/>
            <person name="Edoardo P."/>
            <person name="Giuseppe L.R."/>
            <person name="Gasser R.B."/>
        </authorList>
    </citation>
    <scope>NUCLEOTIDE SEQUENCE [LARGE SCALE GENOMIC DNA]</scope>
    <source>
        <strain evidence="1">ISS13</strain>
    </source>
</reference>
<evidence type="ECO:0000313" key="1">
    <source>
        <dbReference type="EMBL" id="KRY75069.1"/>
    </source>
</evidence>
<dbReference type="Proteomes" id="UP000054632">
    <property type="component" value="Unassembled WGS sequence"/>
</dbReference>
<sequence>MKQMTFSITLGLIFLQGSIKINQKIKTESLPDNCEIRVQTRNTELFSTRINWNEITLMNKKYLSLLQHVQGPGHTSSQQINLANESKNSSFVDRWILPLRSILFTKLSPTSGSEKTFSGKKNSNYIQPTPMRFLFTSNRRNSFLD</sequence>
<protein>
    <submittedName>
        <fullName evidence="1">Uncharacterized protein</fullName>
    </submittedName>
</protein>
<comment type="caution">
    <text evidence="1">The sequence shown here is derived from an EMBL/GenBank/DDBJ whole genome shotgun (WGS) entry which is preliminary data.</text>
</comment>
<dbReference type="AlphaFoldDB" id="A0A0V1EMQ6"/>
<evidence type="ECO:0000313" key="2">
    <source>
        <dbReference type="Proteomes" id="UP000054632"/>
    </source>
</evidence>
<accession>A0A0V1EMQ6</accession>